<feature type="non-terminal residue" evidence="1">
    <location>
        <position position="1"/>
    </location>
</feature>
<accession>E1ZWD3</accession>
<organism evidence="2">
    <name type="scientific">Camponotus floridanus</name>
    <name type="common">Florida carpenter ant</name>
    <dbReference type="NCBI Taxonomy" id="104421"/>
    <lineage>
        <taxon>Eukaryota</taxon>
        <taxon>Metazoa</taxon>
        <taxon>Ecdysozoa</taxon>
        <taxon>Arthropoda</taxon>
        <taxon>Hexapoda</taxon>
        <taxon>Insecta</taxon>
        <taxon>Pterygota</taxon>
        <taxon>Neoptera</taxon>
        <taxon>Endopterygota</taxon>
        <taxon>Hymenoptera</taxon>
        <taxon>Apocrita</taxon>
        <taxon>Aculeata</taxon>
        <taxon>Formicoidea</taxon>
        <taxon>Formicidae</taxon>
        <taxon>Formicinae</taxon>
        <taxon>Camponotus</taxon>
    </lineage>
</organism>
<dbReference type="EMBL" id="GL434809">
    <property type="protein sequence ID" value="EFN74502.1"/>
    <property type="molecule type" value="Genomic_DNA"/>
</dbReference>
<dbReference type="Proteomes" id="UP000000311">
    <property type="component" value="Unassembled WGS sequence"/>
</dbReference>
<evidence type="ECO:0000313" key="2">
    <source>
        <dbReference type="Proteomes" id="UP000000311"/>
    </source>
</evidence>
<evidence type="ECO:0000313" key="1">
    <source>
        <dbReference type="EMBL" id="EFN74502.1"/>
    </source>
</evidence>
<dbReference type="AlphaFoldDB" id="E1ZWD3"/>
<feature type="non-terminal residue" evidence="1">
    <location>
        <position position="59"/>
    </location>
</feature>
<dbReference type="InParanoid" id="E1ZWD3"/>
<name>E1ZWD3_CAMFO</name>
<proteinExistence type="predicted"/>
<gene>
    <name evidence="1" type="ORF">EAG_03552</name>
</gene>
<reference evidence="1 2" key="1">
    <citation type="journal article" date="2010" name="Science">
        <title>Genomic comparison of the ants Camponotus floridanus and Harpegnathos saltator.</title>
        <authorList>
            <person name="Bonasio R."/>
            <person name="Zhang G."/>
            <person name="Ye C."/>
            <person name="Mutti N.S."/>
            <person name="Fang X."/>
            <person name="Qin N."/>
            <person name="Donahue G."/>
            <person name="Yang P."/>
            <person name="Li Q."/>
            <person name="Li C."/>
            <person name="Zhang P."/>
            <person name="Huang Z."/>
            <person name="Berger S.L."/>
            <person name="Reinberg D."/>
            <person name="Wang J."/>
            <person name="Liebig J."/>
        </authorList>
    </citation>
    <scope>NUCLEOTIDE SEQUENCE [LARGE SCALE GENOMIC DNA]</scope>
    <source>
        <strain evidence="2">C129</strain>
    </source>
</reference>
<sequence>LSVISSHRLIGHDFKWNKILILDEVPIYRRRLVSEMLHILSQKNSLNVQTDTSMLDASY</sequence>
<keyword evidence="2" id="KW-1185">Reference proteome</keyword>
<protein>
    <submittedName>
        <fullName evidence="1">Uncharacterized protein</fullName>
    </submittedName>
</protein>